<dbReference type="AlphaFoldDB" id="A0AAU7U3U5"/>
<name>A0AAU7U3U5_9GAMM</name>
<geneLocation type="plasmid" evidence="1">
    <name>plasmindB</name>
</geneLocation>
<sequence>MAMESPEIQLRELNIALSGLRDAATKLGTDEFDEKLLDVMRRLLLAEVLADTWIIAMGGSQGAGKTTLMASMYDCRGENMGWLQSNEGRGEKMPILNRKDKCQQQSNFDPPLFNNSSCNLGLP</sequence>
<protein>
    <submittedName>
        <fullName evidence="1">Uncharacterized protein</fullName>
    </submittedName>
</protein>
<keyword evidence="1" id="KW-0614">Plasmid</keyword>
<dbReference type="EMBL" id="CP158294">
    <property type="protein sequence ID" value="XBV47482.1"/>
    <property type="molecule type" value="Genomic_DNA"/>
</dbReference>
<accession>A0AAU7U3U5</accession>
<evidence type="ECO:0000313" key="1">
    <source>
        <dbReference type="EMBL" id="XBV47482.1"/>
    </source>
</evidence>
<proteinExistence type="predicted"/>
<dbReference type="RefSeq" id="WP_350262510.1">
    <property type="nucleotide sequence ID" value="NZ_CP158294.1"/>
</dbReference>
<reference evidence="1" key="1">
    <citation type="submission" date="2024-06" db="EMBL/GenBank/DDBJ databases">
        <title>Multiomics insights into the TNT degradation mechanism by Pantoea sp. BJ2 isolated from an ammunition destruction site.</title>
        <authorList>
            <person name="Luo J."/>
        </authorList>
    </citation>
    <scope>NUCLEOTIDE SEQUENCE</scope>
    <source>
        <strain evidence="1">BJ2</strain>
        <plasmid evidence="1">plasmindB</plasmid>
    </source>
</reference>
<gene>
    <name evidence="1" type="ORF">AAF463_24460</name>
</gene>
<organism evidence="1">
    <name type="scientific">Pantoea sp. BJ2</name>
    <dbReference type="NCBI Taxonomy" id="3141322"/>
    <lineage>
        <taxon>Bacteria</taxon>
        <taxon>Pseudomonadati</taxon>
        <taxon>Pseudomonadota</taxon>
        <taxon>Gammaproteobacteria</taxon>
        <taxon>Enterobacterales</taxon>
        <taxon>Erwiniaceae</taxon>
        <taxon>Pantoea</taxon>
    </lineage>
</organism>